<organism evidence="2 3">
    <name type="scientific">Halorhodospira halophila (strain DSM 244 / SL1)</name>
    <name type="common">Ectothiorhodospira halophila (strain DSM 244 / SL1)</name>
    <dbReference type="NCBI Taxonomy" id="349124"/>
    <lineage>
        <taxon>Bacteria</taxon>
        <taxon>Pseudomonadati</taxon>
        <taxon>Pseudomonadota</taxon>
        <taxon>Gammaproteobacteria</taxon>
        <taxon>Chromatiales</taxon>
        <taxon>Ectothiorhodospiraceae</taxon>
        <taxon>Halorhodospira</taxon>
    </lineage>
</organism>
<dbReference type="PANTHER" id="PTHR30305">
    <property type="entry name" value="PROTEIN YJDM-RELATED"/>
    <property type="match status" value="1"/>
</dbReference>
<dbReference type="eggNOG" id="COG1493">
    <property type="taxonomic scope" value="Bacteria"/>
</dbReference>
<accession>A1WYY1</accession>
<gene>
    <name evidence="2" type="ordered locus">Hhal_2129</name>
</gene>
<dbReference type="AlphaFoldDB" id="A1WYY1"/>
<reference evidence="3" key="1">
    <citation type="submission" date="2006-12" db="EMBL/GenBank/DDBJ databases">
        <title>Complete sequence of Halorhodospira halophila SL1.</title>
        <authorList>
            <consortium name="US DOE Joint Genome Institute"/>
            <person name="Copeland A."/>
            <person name="Lucas S."/>
            <person name="Lapidus A."/>
            <person name="Barry K."/>
            <person name="Detter J.C."/>
            <person name="Glavina del Rio T."/>
            <person name="Hammon N."/>
            <person name="Israni S."/>
            <person name="Dalin E."/>
            <person name="Tice H."/>
            <person name="Pitluck S."/>
            <person name="Saunders E."/>
            <person name="Brettin T."/>
            <person name="Bruce D."/>
            <person name="Han C."/>
            <person name="Tapia R."/>
            <person name="Schmutz J."/>
            <person name="Larimer F."/>
            <person name="Land M."/>
            <person name="Hauser L."/>
            <person name="Kyrpides N."/>
            <person name="Mikhailova N."/>
            <person name="Hoff W."/>
            <person name="Richardson P."/>
        </authorList>
    </citation>
    <scope>NUCLEOTIDE SEQUENCE [LARGE SCALE GENOMIC DNA]</scope>
    <source>
        <strain evidence="3">DSM 244 / SL1</strain>
    </source>
</reference>
<dbReference type="PANTHER" id="PTHR30305:SF1">
    <property type="entry name" value="HPR KINASE_PHOSPHORYLASE"/>
    <property type="match status" value="1"/>
</dbReference>
<sequence>MKTAAHGPVIPGLLVTVHGRGVLLEGPSGAGKSDTALALLDRGHALVADDAVQLRREGDRLLGTGPQQGRGLLHLRDLGLVDVTELYGPEAFRNEAAVALCIQLQPTPGTTEAEAALHGRRDHRRLLELSLPRITLTDSHRRPLAPLVEAASSSRAAVSVAHHGARSDRGVPA</sequence>
<dbReference type="CDD" id="cd01918">
    <property type="entry name" value="HprK_C"/>
    <property type="match status" value="1"/>
</dbReference>
<dbReference type="Proteomes" id="UP000000647">
    <property type="component" value="Chromosome"/>
</dbReference>
<proteinExistence type="predicted"/>
<evidence type="ECO:0000259" key="1">
    <source>
        <dbReference type="Pfam" id="PF07475"/>
    </source>
</evidence>
<protein>
    <submittedName>
        <fullName evidence="2">Hpr(Ser) kinase/phosphatase</fullName>
        <ecNumber evidence="2">2.7.1.-</ecNumber>
    </submittedName>
</protein>
<keyword evidence="2" id="KW-0418">Kinase</keyword>
<reference evidence="2 3" key="2">
    <citation type="journal article" date="2013" name="Stand. Genomic Sci.">
        <title>Complete genome sequence of Halorhodospira halophila SL1.</title>
        <authorList>
            <person name="Challacombe J.F."/>
            <person name="Majid S."/>
            <person name="Deole R."/>
            <person name="Brettin T.S."/>
            <person name="Bruce D."/>
            <person name="Delano S.F."/>
            <person name="Detter J.C."/>
            <person name="Gleasner C.D."/>
            <person name="Han C.S."/>
            <person name="Misra M."/>
            <person name="Reitenga K.G."/>
            <person name="Mikhailova N."/>
            <person name="Woyke T."/>
            <person name="Pitluck S."/>
            <person name="Nolan M."/>
            <person name="Land M.L."/>
            <person name="Saunders E."/>
            <person name="Tapia R."/>
            <person name="Lapidus A."/>
            <person name="Ivanova N."/>
            <person name="Hoff W.D."/>
        </authorList>
    </citation>
    <scope>NUCLEOTIDE SEQUENCE [LARGE SCALE GENOMIC DNA]</scope>
    <source>
        <strain evidence="3">DSM 244 / SL1</strain>
    </source>
</reference>
<dbReference type="Pfam" id="PF07475">
    <property type="entry name" value="Hpr_kinase_C"/>
    <property type="match status" value="1"/>
</dbReference>
<dbReference type="HOGENOM" id="CLU_052030_1_1_6"/>
<evidence type="ECO:0000313" key="2">
    <source>
        <dbReference type="EMBL" id="ABM62893.1"/>
    </source>
</evidence>
<dbReference type="STRING" id="349124.Hhal_2129"/>
<dbReference type="KEGG" id="hha:Hhal_2129"/>
<dbReference type="InterPro" id="IPR011104">
    <property type="entry name" value="Hpr_kin/Pase_C"/>
</dbReference>
<dbReference type="EC" id="2.7.1.-" evidence="2"/>
<keyword evidence="3" id="KW-1185">Reference proteome</keyword>
<dbReference type="GO" id="GO:0000155">
    <property type="term" value="F:phosphorelay sensor kinase activity"/>
    <property type="evidence" value="ECO:0007669"/>
    <property type="project" value="InterPro"/>
</dbReference>
<keyword evidence="2" id="KW-0808">Transferase</keyword>
<dbReference type="RefSeq" id="WP_011814915.1">
    <property type="nucleotide sequence ID" value="NC_008789.1"/>
</dbReference>
<dbReference type="Gene3D" id="3.40.50.300">
    <property type="entry name" value="P-loop containing nucleotide triphosphate hydrolases"/>
    <property type="match status" value="1"/>
</dbReference>
<dbReference type="InterPro" id="IPR027417">
    <property type="entry name" value="P-loop_NTPase"/>
</dbReference>
<dbReference type="GO" id="GO:0005524">
    <property type="term" value="F:ATP binding"/>
    <property type="evidence" value="ECO:0007669"/>
    <property type="project" value="InterPro"/>
</dbReference>
<feature type="domain" description="HPr kinase/phosphorylase C-terminal" evidence="1">
    <location>
        <begin position="9"/>
        <end position="156"/>
    </location>
</feature>
<name>A1WYY1_HALHL</name>
<dbReference type="SUPFAM" id="SSF53795">
    <property type="entry name" value="PEP carboxykinase-like"/>
    <property type="match status" value="1"/>
</dbReference>
<dbReference type="EMBL" id="CP000544">
    <property type="protein sequence ID" value="ABM62893.1"/>
    <property type="molecule type" value="Genomic_DNA"/>
</dbReference>
<evidence type="ECO:0000313" key="3">
    <source>
        <dbReference type="Proteomes" id="UP000000647"/>
    </source>
</evidence>
<dbReference type="GO" id="GO:0006109">
    <property type="term" value="P:regulation of carbohydrate metabolic process"/>
    <property type="evidence" value="ECO:0007669"/>
    <property type="project" value="InterPro"/>
</dbReference>